<keyword evidence="3" id="KW-0804">Transcription</keyword>
<feature type="domain" description="HTH crp-type" evidence="5">
    <location>
        <begin position="155"/>
        <end position="223"/>
    </location>
</feature>
<organism evidence="6 7">
    <name type="scientific">Candidatus Treponema excrementipullorum</name>
    <dbReference type="NCBI Taxonomy" id="2838768"/>
    <lineage>
        <taxon>Bacteria</taxon>
        <taxon>Pseudomonadati</taxon>
        <taxon>Spirochaetota</taxon>
        <taxon>Spirochaetia</taxon>
        <taxon>Spirochaetales</taxon>
        <taxon>Treponemataceae</taxon>
        <taxon>Treponema</taxon>
    </lineage>
</organism>
<evidence type="ECO:0000313" key="6">
    <source>
        <dbReference type="EMBL" id="MBU3849890.1"/>
    </source>
</evidence>
<keyword evidence="2" id="KW-0238">DNA-binding</keyword>
<gene>
    <name evidence="6" type="ORF">IAA16_04925</name>
</gene>
<dbReference type="Gene3D" id="2.60.120.10">
    <property type="entry name" value="Jelly Rolls"/>
    <property type="match status" value="1"/>
</dbReference>
<dbReference type="PROSITE" id="PS50042">
    <property type="entry name" value="CNMP_BINDING_3"/>
    <property type="match status" value="1"/>
</dbReference>
<dbReference type="AlphaFoldDB" id="A0A9E2NZ35"/>
<reference evidence="6" key="2">
    <citation type="submission" date="2021-04" db="EMBL/GenBank/DDBJ databases">
        <authorList>
            <person name="Gilroy R."/>
        </authorList>
    </citation>
    <scope>NUCLEOTIDE SEQUENCE</scope>
    <source>
        <strain evidence="6">Gambia15-2214</strain>
    </source>
</reference>
<accession>A0A9E2NZ35</accession>
<dbReference type="Pfam" id="PF00027">
    <property type="entry name" value="cNMP_binding"/>
    <property type="match status" value="1"/>
</dbReference>
<reference evidence="6" key="1">
    <citation type="journal article" date="2021" name="PeerJ">
        <title>Extensive microbial diversity within the chicken gut microbiome revealed by metagenomics and culture.</title>
        <authorList>
            <person name="Gilroy R."/>
            <person name="Ravi A."/>
            <person name="Getino M."/>
            <person name="Pursley I."/>
            <person name="Horton D.L."/>
            <person name="Alikhan N.F."/>
            <person name="Baker D."/>
            <person name="Gharbi K."/>
            <person name="Hall N."/>
            <person name="Watson M."/>
            <person name="Adriaenssens E.M."/>
            <person name="Foster-Nyarko E."/>
            <person name="Jarju S."/>
            <person name="Secka A."/>
            <person name="Antonio M."/>
            <person name="Oren A."/>
            <person name="Chaudhuri R.R."/>
            <person name="La Ragione R."/>
            <person name="Hildebrand F."/>
            <person name="Pallen M.J."/>
        </authorList>
    </citation>
    <scope>NUCLEOTIDE SEQUENCE</scope>
    <source>
        <strain evidence="6">Gambia15-2214</strain>
    </source>
</reference>
<dbReference type="EMBL" id="JAHLFV010000115">
    <property type="protein sequence ID" value="MBU3849890.1"/>
    <property type="molecule type" value="Genomic_DNA"/>
</dbReference>
<dbReference type="Proteomes" id="UP000823914">
    <property type="component" value="Unassembled WGS sequence"/>
</dbReference>
<evidence type="ECO:0000259" key="4">
    <source>
        <dbReference type="PROSITE" id="PS50042"/>
    </source>
</evidence>
<proteinExistence type="predicted"/>
<dbReference type="GO" id="GO:0006355">
    <property type="term" value="P:regulation of DNA-templated transcription"/>
    <property type="evidence" value="ECO:0007669"/>
    <property type="project" value="InterPro"/>
</dbReference>
<dbReference type="SUPFAM" id="SSF46785">
    <property type="entry name" value="Winged helix' DNA-binding domain"/>
    <property type="match status" value="1"/>
</dbReference>
<dbReference type="PROSITE" id="PS51063">
    <property type="entry name" value="HTH_CRP_2"/>
    <property type="match status" value="1"/>
</dbReference>
<sequence length="229" mass="25920">MEYTDYIFLSTTGLFKGIQPQEIQQILPCLQAQEKDYIKDQAVYRIGDNISSMGIVLNGSVVIENNDLWGHTSLIDKIEKGQIFGETYAYLPSEPLTVTITAEEKTRILFLKTAVISEVCSNSCSFHNKLIKNLLELLAQKNLNLTKRISHTSPRSIRGKLLSYLSFQAKAKGSRDFMIPFSRQQLADYLNVDRSALSAEISKMQKEHILTSQKNRFILYGTENDSVDA</sequence>
<evidence type="ECO:0000256" key="1">
    <source>
        <dbReference type="ARBA" id="ARBA00023015"/>
    </source>
</evidence>
<dbReference type="InterPro" id="IPR000595">
    <property type="entry name" value="cNMP-bd_dom"/>
</dbReference>
<dbReference type="InterPro" id="IPR012318">
    <property type="entry name" value="HTH_CRP"/>
</dbReference>
<evidence type="ECO:0000256" key="2">
    <source>
        <dbReference type="ARBA" id="ARBA00023125"/>
    </source>
</evidence>
<name>A0A9E2NZ35_9SPIR</name>
<dbReference type="SMART" id="SM00100">
    <property type="entry name" value="cNMP"/>
    <property type="match status" value="1"/>
</dbReference>
<comment type="caution">
    <text evidence="6">The sequence shown here is derived from an EMBL/GenBank/DDBJ whole genome shotgun (WGS) entry which is preliminary data.</text>
</comment>
<evidence type="ECO:0000256" key="3">
    <source>
        <dbReference type="ARBA" id="ARBA00023163"/>
    </source>
</evidence>
<dbReference type="GO" id="GO:0003677">
    <property type="term" value="F:DNA binding"/>
    <property type="evidence" value="ECO:0007669"/>
    <property type="project" value="UniProtKB-KW"/>
</dbReference>
<keyword evidence="1" id="KW-0805">Transcription regulation</keyword>
<evidence type="ECO:0000313" key="7">
    <source>
        <dbReference type="Proteomes" id="UP000823914"/>
    </source>
</evidence>
<dbReference type="InterPro" id="IPR018490">
    <property type="entry name" value="cNMP-bd_dom_sf"/>
</dbReference>
<dbReference type="InterPro" id="IPR036390">
    <property type="entry name" value="WH_DNA-bd_sf"/>
</dbReference>
<protein>
    <submittedName>
        <fullName evidence="6">Crp/Fnr family transcriptional regulator</fullName>
    </submittedName>
</protein>
<dbReference type="Pfam" id="PF13545">
    <property type="entry name" value="HTH_Crp_2"/>
    <property type="match status" value="1"/>
</dbReference>
<dbReference type="SUPFAM" id="SSF51206">
    <property type="entry name" value="cAMP-binding domain-like"/>
    <property type="match status" value="1"/>
</dbReference>
<feature type="domain" description="Cyclic nucleotide-binding" evidence="4">
    <location>
        <begin position="14"/>
        <end position="137"/>
    </location>
</feature>
<dbReference type="CDD" id="cd00038">
    <property type="entry name" value="CAP_ED"/>
    <property type="match status" value="1"/>
</dbReference>
<dbReference type="InterPro" id="IPR014710">
    <property type="entry name" value="RmlC-like_jellyroll"/>
</dbReference>
<evidence type="ECO:0000259" key="5">
    <source>
        <dbReference type="PROSITE" id="PS51063"/>
    </source>
</evidence>